<organism evidence="10">
    <name type="scientific">Bifidobacterium aquikefiricola</name>
    <dbReference type="NCBI Taxonomy" id="3059038"/>
    <lineage>
        <taxon>Bacteria</taxon>
        <taxon>Bacillati</taxon>
        <taxon>Actinomycetota</taxon>
        <taxon>Actinomycetes</taxon>
        <taxon>Bifidobacteriales</taxon>
        <taxon>Bifidobacteriaceae</taxon>
        <taxon>Bifidobacterium</taxon>
    </lineage>
</organism>
<sequence>MEESSLLSADGDRTHASQQYDDSTPPPSFAAQQHAKPFNLDVPFSSIRRGAHKVQIPRWRYLFLTALVLEDLAVFLFSLVICFTLKPESYVSLSATMPTWIFMILQCFVWLAALTGCGAYQRHIMTDGYRIYTIILNSAFITIVGSGYLVYMFDLSLPRTAVIKAPALAACLEILMRWCFKQYMLRTRNNGQCLYNTVIIGSPQGIIDNLKMLESSSVLGYRPIAVCPVVNEGDGSHNFIAAMQDEQYFSEFPVHQIPFSSNIANDLHAMHTQILLVTDTVSRDSEQMRALSLLMESRGIELAFTVSVADVGGHRLHLRDSSQLQVLTASLPQYSYPAALLKRLYDIIVSAAALVIAGPLVMLPIALAIKDEDKGPVFYTQERIGKNGKPFKFYKFRSMVTDADQKDKELAEKYGQEYGALFKLQDDPRVTTVGKIIRKFSLDEIPQFYNVLKGDMSIVGPRPQRQYEVNNYSSIYTTRLLVKPGITGPWQISGRSDLSQEQSEQLDVSYIENWSITSDIVITLKTAVAVFRAVGAY</sequence>
<dbReference type="PANTHER" id="PTHR30576:SF0">
    <property type="entry name" value="UNDECAPRENYL-PHOSPHATE N-ACETYLGALACTOSAMINYL 1-PHOSPHATE TRANSFERASE-RELATED"/>
    <property type="match status" value="1"/>
</dbReference>
<gene>
    <name evidence="10" type="ORF">QN215_07110</name>
</gene>
<feature type="domain" description="Bacterial sugar transferase" evidence="9">
    <location>
        <begin position="342"/>
        <end position="531"/>
    </location>
</feature>
<evidence type="ECO:0000256" key="7">
    <source>
        <dbReference type="SAM" id="MobiDB-lite"/>
    </source>
</evidence>
<evidence type="ECO:0000256" key="5">
    <source>
        <dbReference type="ARBA" id="ARBA00022989"/>
    </source>
</evidence>
<feature type="transmembrane region" description="Helical" evidence="8">
    <location>
        <begin position="344"/>
        <end position="369"/>
    </location>
</feature>
<evidence type="ECO:0000256" key="6">
    <source>
        <dbReference type="ARBA" id="ARBA00023136"/>
    </source>
</evidence>
<keyword evidence="4 8" id="KW-0812">Transmembrane</keyword>
<evidence type="ECO:0000259" key="9">
    <source>
        <dbReference type="Pfam" id="PF02397"/>
    </source>
</evidence>
<name>A0AB39U4Z6_9BIFI</name>
<reference evidence="10" key="1">
    <citation type="submission" date="2023-07" db="EMBL/GenBank/DDBJ databases">
        <title>Bifidobacterium aquikefiriaerophilum sp. nov. and Bifidobacterium eccum sp. nov., isolated from water kefir.</title>
        <authorList>
            <person name="Breselge S."/>
            <person name="Bellassi P."/>
            <person name="Barcenilla C."/>
            <person name="Alvarez-Ordonez A."/>
            <person name="Morelli L."/>
            <person name="Cotter P.D."/>
        </authorList>
    </citation>
    <scope>NUCLEOTIDE SEQUENCE</scope>
    <source>
        <strain evidence="10">WK041_4_12</strain>
    </source>
</reference>
<accession>A0AB39U4Z6</accession>
<dbReference type="InterPro" id="IPR017475">
    <property type="entry name" value="EPS_sugar_tfrase"/>
</dbReference>
<comment type="subcellular location">
    <subcellularLocation>
        <location evidence="1">Membrane</location>
        <topology evidence="1">Multi-pass membrane protein</topology>
    </subcellularLocation>
</comment>
<dbReference type="GO" id="GO:0016780">
    <property type="term" value="F:phosphotransferase activity, for other substituted phosphate groups"/>
    <property type="evidence" value="ECO:0007669"/>
    <property type="project" value="TreeGrafter"/>
</dbReference>
<feature type="transmembrane region" description="Helical" evidence="8">
    <location>
        <begin position="61"/>
        <end position="80"/>
    </location>
</feature>
<dbReference type="Pfam" id="PF02397">
    <property type="entry name" value="Bac_transf"/>
    <property type="match status" value="1"/>
</dbReference>
<keyword evidence="5 8" id="KW-1133">Transmembrane helix</keyword>
<feature type="transmembrane region" description="Helical" evidence="8">
    <location>
        <begin position="131"/>
        <end position="151"/>
    </location>
</feature>
<evidence type="ECO:0000256" key="2">
    <source>
        <dbReference type="ARBA" id="ARBA00006464"/>
    </source>
</evidence>
<evidence type="ECO:0000256" key="4">
    <source>
        <dbReference type="ARBA" id="ARBA00022692"/>
    </source>
</evidence>
<dbReference type="KEGG" id="baqk:QN215_07110"/>
<protein>
    <submittedName>
        <fullName evidence="10">Sugar transferase</fullName>
        <ecNumber evidence="10">2.7.8.-</ecNumber>
    </submittedName>
</protein>
<evidence type="ECO:0000256" key="8">
    <source>
        <dbReference type="SAM" id="Phobius"/>
    </source>
</evidence>
<evidence type="ECO:0000313" key="10">
    <source>
        <dbReference type="EMBL" id="XDS44037.1"/>
    </source>
</evidence>
<dbReference type="AlphaFoldDB" id="A0AB39U4Z6"/>
<feature type="transmembrane region" description="Helical" evidence="8">
    <location>
        <begin position="163"/>
        <end position="180"/>
    </location>
</feature>
<feature type="transmembrane region" description="Helical" evidence="8">
    <location>
        <begin position="100"/>
        <end position="119"/>
    </location>
</feature>
<dbReference type="EMBL" id="CP129674">
    <property type="protein sequence ID" value="XDS44037.1"/>
    <property type="molecule type" value="Genomic_DNA"/>
</dbReference>
<evidence type="ECO:0000256" key="3">
    <source>
        <dbReference type="ARBA" id="ARBA00022679"/>
    </source>
</evidence>
<feature type="region of interest" description="Disordered" evidence="7">
    <location>
        <begin position="1"/>
        <end position="32"/>
    </location>
</feature>
<evidence type="ECO:0000256" key="1">
    <source>
        <dbReference type="ARBA" id="ARBA00004141"/>
    </source>
</evidence>
<dbReference type="GO" id="GO:0016020">
    <property type="term" value="C:membrane"/>
    <property type="evidence" value="ECO:0007669"/>
    <property type="project" value="UniProtKB-SubCell"/>
</dbReference>
<dbReference type="NCBIfam" id="TIGR03025">
    <property type="entry name" value="EPS_sugtrans"/>
    <property type="match status" value="1"/>
</dbReference>
<dbReference type="PANTHER" id="PTHR30576">
    <property type="entry name" value="COLANIC BIOSYNTHESIS UDP-GLUCOSE LIPID CARRIER TRANSFERASE"/>
    <property type="match status" value="1"/>
</dbReference>
<dbReference type="RefSeq" id="WP_369343631.1">
    <property type="nucleotide sequence ID" value="NZ_CP129674.1"/>
</dbReference>
<keyword evidence="6 8" id="KW-0472">Membrane</keyword>
<keyword evidence="3 10" id="KW-0808">Transferase</keyword>
<dbReference type="EC" id="2.7.8.-" evidence="10"/>
<dbReference type="InterPro" id="IPR003362">
    <property type="entry name" value="Bact_transf"/>
</dbReference>
<proteinExistence type="inferred from homology"/>
<comment type="similarity">
    <text evidence="2">Belongs to the bacterial sugar transferase family.</text>
</comment>